<keyword evidence="2 3" id="KW-0378">Hydrolase</keyword>
<comment type="caution">
    <text evidence="4">The sequence shown here is derived from an EMBL/GenBank/DDBJ whole genome shotgun (WGS) entry which is preliminary data.</text>
</comment>
<evidence type="ECO:0000256" key="2">
    <source>
        <dbReference type="ARBA" id="ARBA00022801"/>
    </source>
</evidence>
<dbReference type="HAMAP" id="MF_01440">
    <property type="entry name" value="CheD"/>
    <property type="match status" value="1"/>
</dbReference>
<evidence type="ECO:0000256" key="3">
    <source>
        <dbReference type="HAMAP-Rule" id="MF_01440"/>
    </source>
</evidence>
<proteinExistence type="inferred from homology"/>
<dbReference type="RefSeq" id="WP_111456744.1">
    <property type="nucleotide sequence ID" value="NZ_QFYP01000001.1"/>
</dbReference>
<sequence>MSWSGALSDGDPPRPIHIVQGEHHVTDDPQAVLTTILGSCVAACLRDPLAGVGGMNHFLLPGGDPRDAGTDCVRYGVHAMELLVNALLVRGARRDRLEGKLFGGARLVKGLTDVGAQNADFAEDFLRREGLRHVGGSLRGERGRRLQFWPVAGRARQVLLAKETPEMLAREVRPPPATVHAGALELF</sequence>
<dbReference type="PANTHER" id="PTHR35147:SF2">
    <property type="entry name" value="CHEMORECEPTOR GLUTAMINE DEAMIDASE CHED-RELATED"/>
    <property type="match status" value="1"/>
</dbReference>
<dbReference type="EC" id="3.5.1.44" evidence="3"/>
<evidence type="ECO:0000313" key="5">
    <source>
        <dbReference type="Proteomes" id="UP000249842"/>
    </source>
</evidence>
<dbReference type="InterPro" id="IPR011324">
    <property type="entry name" value="Cytotoxic_necrot_fac-like_cat"/>
</dbReference>
<dbReference type="Proteomes" id="UP000249842">
    <property type="component" value="Unassembled WGS sequence"/>
</dbReference>
<accession>A0A328AZ37</accession>
<comment type="catalytic activity">
    <reaction evidence="3">
        <text>L-glutaminyl-[protein] + H2O = L-glutamyl-[protein] + NH4(+)</text>
        <dbReference type="Rhea" id="RHEA:16441"/>
        <dbReference type="Rhea" id="RHEA-COMP:10207"/>
        <dbReference type="Rhea" id="RHEA-COMP:10208"/>
        <dbReference type="ChEBI" id="CHEBI:15377"/>
        <dbReference type="ChEBI" id="CHEBI:28938"/>
        <dbReference type="ChEBI" id="CHEBI:29973"/>
        <dbReference type="ChEBI" id="CHEBI:30011"/>
        <dbReference type="EC" id="3.5.1.44"/>
    </reaction>
</comment>
<dbReference type="InterPro" id="IPR038592">
    <property type="entry name" value="CheD-like_sf"/>
</dbReference>
<comment type="function">
    <text evidence="3">Probably deamidates glutamine residues to glutamate on methyl-accepting chemotaxis receptors (MCPs), playing an important role in chemotaxis.</text>
</comment>
<dbReference type="GO" id="GO:0006935">
    <property type="term" value="P:chemotaxis"/>
    <property type="evidence" value="ECO:0007669"/>
    <property type="project" value="UniProtKB-UniRule"/>
</dbReference>
<name>A0A328AZ37_9CAUL</name>
<dbReference type="CDD" id="cd16352">
    <property type="entry name" value="CheD"/>
    <property type="match status" value="1"/>
</dbReference>
<dbReference type="SUPFAM" id="SSF64438">
    <property type="entry name" value="CNF1/YfiH-like putative cysteine hydrolases"/>
    <property type="match status" value="1"/>
</dbReference>
<dbReference type="Gene3D" id="3.30.1330.200">
    <property type="match status" value="1"/>
</dbReference>
<dbReference type="GO" id="GO:0050568">
    <property type="term" value="F:protein-glutamine glutaminase activity"/>
    <property type="evidence" value="ECO:0007669"/>
    <property type="project" value="UniProtKB-UniRule"/>
</dbReference>
<keyword evidence="1 3" id="KW-0145">Chemotaxis</keyword>
<dbReference type="PANTHER" id="PTHR35147">
    <property type="entry name" value="CHEMORECEPTOR GLUTAMINE DEAMIDASE CHED-RELATED"/>
    <property type="match status" value="1"/>
</dbReference>
<keyword evidence="5" id="KW-1185">Reference proteome</keyword>
<protein>
    <recommendedName>
        <fullName evidence="3">Probable chemoreceptor glutamine deamidase CheD</fullName>
        <ecNumber evidence="3">3.5.1.44</ecNumber>
    </recommendedName>
</protein>
<dbReference type="OrthoDB" id="9807202at2"/>
<evidence type="ECO:0000313" key="4">
    <source>
        <dbReference type="EMBL" id="RAK59451.1"/>
    </source>
</evidence>
<comment type="similarity">
    <text evidence="3">Belongs to the CheD family.</text>
</comment>
<reference evidence="5" key="1">
    <citation type="submission" date="2018-05" db="EMBL/GenBank/DDBJ databases">
        <authorList>
            <person name="Li X."/>
        </authorList>
    </citation>
    <scope>NUCLEOTIDE SEQUENCE [LARGE SCALE GENOMIC DNA]</scope>
    <source>
        <strain evidence="5">HKS-05</strain>
    </source>
</reference>
<dbReference type="EMBL" id="QFYP01000001">
    <property type="protein sequence ID" value="RAK59451.1"/>
    <property type="molecule type" value="Genomic_DNA"/>
</dbReference>
<dbReference type="InterPro" id="IPR005659">
    <property type="entry name" value="Chemorcpt_Glu_NH3ase_CheD"/>
</dbReference>
<dbReference type="Pfam" id="PF03975">
    <property type="entry name" value="CheD"/>
    <property type="match status" value="1"/>
</dbReference>
<evidence type="ECO:0000256" key="1">
    <source>
        <dbReference type="ARBA" id="ARBA00022500"/>
    </source>
</evidence>
<organism evidence="4 5">
    <name type="scientific">Phenylobacterium hankyongense</name>
    <dbReference type="NCBI Taxonomy" id="1813876"/>
    <lineage>
        <taxon>Bacteria</taxon>
        <taxon>Pseudomonadati</taxon>
        <taxon>Pseudomonadota</taxon>
        <taxon>Alphaproteobacteria</taxon>
        <taxon>Caulobacterales</taxon>
        <taxon>Caulobacteraceae</taxon>
        <taxon>Phenylobacterium</taxon>
    </lineage>
</organism>
<dbReference type="AlphaFoldDB" id="A0A328AZ37"/>
<gene>
    <name evidence="3" type="primary">cheD</name>
    <name evidence="4" type="ORF">DJ021_06350</name>
</gene>